<accession>A0AAE1LYJ9</accession>
<dbReference type="EMBL" id="JAHWGI010001443">
    <property type="protein sequence ID" value="KAK3933142.1"/>
    <property type="molecule type" value="Genomic_DNA"/>
</dbReference>
<sequence length="369" mass="40986">MQTIKLSSSASPRKRRPLLQENVPPDSASSSVSPKKRRPLQPLSDNNNNLLSPTSSAPVDPHVLHLKRNLHPLNFNKSSLNHAKQSACNLVNKTSPSVLQSTSGQVTSQVVSRSSLSVQQPLSSLVNTTGTGPVITKSNKSGHASKIIVSRSQVVGHKSASNLVNSQTIITRPVPVIIKQSAPAAILVLPQDDLNYGSSPNNFKQRETNRPFPNTVQVEYIRRLSSRAILYFYTNVEEISKDTLSPNCRALIPARKSLSLKKSTNVSTTSTEENQSDLFNKRLQEDLMASLPSNNDHHIVPVNALQPYHKQPDLDQRSMFSAIKDFCCNHNTLAQYRETKTEAYKKHTVCDAYICTTVKNFNMERQEQR</sequence>
<evidence type="ECO:0000256" key="1">
    <source>
        <dbReference type="SAM" id="MobiDB-lite"/>
    </source>
</evidence>
<feature type="compositionally biased region" description="Low complexity" evidence="1">
    <location>
        <begin position="40"/>
        <end position="58"/>
    </location>
</feature>
<proteinExistence type="predicted"/>
<evidence type="ECO:0000313" key="3">
    <source>
        <dbReference type="Proteomes" id="UP001219518"/>
    </source>
</evidence>
<protein>
    <submittedName>
        <fullName evidence="2">GDSL esterase/lipase 6</fullName>
    </submittedName>
</protein>
<dbReference type="AlphaFoldDB" id="A0AAE1LYJ9"/>
<gene>
    <name evidence="2" type="ORF">KUF71_017403</name>
</gene>
<comment type="caution">
    <text evidence="2">The sequence shown here is derived from an EMBL/GenBank/DDBJ whole genome shotgun (WGS) entry which is preliminary data.</text>
</comment>
<reference evidence="2" key="1">
    <citation type="submission" date="2021-07" db="EMBL/GenBank/DDBJ databases">
        <authorList>
            <person name="Catto M.A."/>
            <person name="Jacobson A."/>
            <person name="Kennedy G."/>
            <person name="Labadie P."/>
            <person name="Hunt B.G."/>
            <person name="Srinivasan R."/>
        </authorList>
    </citation>
    <scope>NUCLEOTIDE SEQUENCE</scope>
    <source>
        <strain evidence="2">PL_HMW_Pooled</strain>
        <tissue evidence="2">Head</tissue>
    </source>
</reference>
<organism evidence="2 3">
    <name type="scientific">Frankliniella fusca</name>
    <dbReference type="NCBI Taxonomy" id="407009"/>
    <lineage>
        <taxon>Eukaryota</taxon>
        <taxon>Metazoa</taxon>
        <taxon>Ecdysozoa</taxon>
        <taxon>Arthropoda</taxon>
        <taxon>Hexapoda</taxon>
        <taxon>Insecta</taxon>
        <taxon>Pterygota</taxon>
        <taxon>Neoptera</taxon>
        <taxon>Paraneoptera</taxon>
        <taxon>Thysanoptera</taxon>
        <taxon>Terebrantia</taxon>
        <taxon>Thripoidea</taxon>
        <taxon>Thripidae</taxon>
        <taxon>Frankliniella</taxon>
    </lineage>
</organism>
<feature type="region of interest" description="Disordered" evidence="1">
    <location>
        <begin position="1"/>
        <end position="59"/>
    </location>
</feature>
<keyword evidence="3" id="KW-1185">Reference proteome</keyword>
<feature type="compositionally biased region" description="Low complexity" evidence="1">
    <location>
        <begin position="23"/>
        <end position="33"/>
    </location>
</feature>
<name>A0AAE1LYJ9_9NEOP</name>
<reference evidence="2" key="2">
    <citation type="journal article" date="2023" name="BMC Genomics">
        <title>Pest status, molecular evolution, and epigenetic factors derived from the genome assembly of Frankliniella fusca, a thysanopteran phytovirus vector.</title>
        <authorList>
            <person name="Catto M.A."/>
            <person name="Labadie P.E."/>
            <person name="Jacobson A.L."/>
            <person name="Kennedy G.G."/>
            <person name="Srinivasan R."/>
            <person name="Hunt B.G."/>
        </authorList>
    </citation>
    <scope>NUCLEOTIDE SEQUENCE</scope>
    <source>
        <strain evidence="2">PL_HMW_Pooled</strain>
    </source>
</reference>
<dbReference type="Proteomes" id="UP001219518">
    <property type="component" value="Unassembled WGS sequence"/>
</dbReference>
<feature type="compositionally biased region" description="Polar residues" evidence="1">
    <location>
        <begin position="1"/>
        <end position="11"/>
    </location>
</feature>
<evidence type="ECO:0000313" key="2">
    <source>
        <dbReference type="EMBL" id="KAK3933142.1"/>
    </source>
</evidence>